<comment type="caution">
    <text evidence="2">The sequence shown here is derived from an EMBL/GenBank/DDBJ whole genome shotgun (WGS) entry which is preliminary data.</text>
</comment>
<dbReference type="AlphaFoldDB" id="A0AAV0FXH2"/>
<name>A0AAV0FXH2_9ASTE</name>
<proteinExistence type="predicted"/>
<dbReference type="EMBL" id="CAMAPF010001020">
    <property type="protein sequence ID" value="CAH9139928.1"/>
    <property type="molecule type" value="Genomic_DNA"/>
</dbReference>
<protein>
    <submittedName>
        <fullName evidence="2">Uncharacterized protein</fullName>
    </submittedName>
</protein>
<sequence length="38" mass="4086">MIWDGQASEDPAGENMAIDKEKNGEAAGPGFETRRFCG</sequence>
<accession>A0AAV0FXH2</accession>
<feature type="region of interest" description="Disordered" evidence="1">
    <location>
        <begin position="1"/>
        <end position="38"/>
    </location>
</feature>
<reference evidence="2" key="1">
    <citation type="submission" date="2022-07" db="EMBL/GenBank/DDBJ databases">
        <authorList>
            <person name="Macas J."/>
            <person name="Novak P."/>
            <person name="Neumann P."/>
        </authorList>
    </citation>
    <scope>NUCLEOTIDE SEQUENCE</scope>
</reference>
<evidence type="ECO:0000313" key="3">
    <source>
        <dbReference type="Proteomes" id="UP001152523"/>
    </source>
</evidence>
<dbReference type="Proteomes" id="UP001152523">
    <property type="component" value="Unassembled WGS sequence"/>
</dbReference>
<evidence type="ECO:0000313" key="2">
    <source>
        <dbReference type="EMBL" id="CAH9139928.1"/>
    </source>
</evidence>
<gene>
    <name evidence="2" type="ORF">CEPIT_LOCUS37955</name>
</gene>
<keyword evidence="3" id="KW-1185">Reference proteome</keyword>
<evidence type="ECO:0000256" key="1">
    <source>
        <dbReference type="SAM" id="MobiDB-lite"/>
    </source>
</evidence>
<organism evidence="2 3">
    <name type="scientific">Cuscuta epithymum</name>
    <dbReference type="NCBI Taxonomy" id="186058"/>
    <lineage>
        <taxon>Eukaryota</taxon>
        <taxon>Viridiplantae</taxon>
        <taxon>Streptophyta</taxon>
        <taxon>Embryophyta</taxon>
        <taxon>Tracheophyta</taxon>
        <taxon>Spermatophyta</taxon>
        <taxon>Magnoliopsida</taxon>
        <taxon>eudicotyledons</taxon>
        <taxon>Gunneridae</taxon>
        <taxon>Pentapetalae</taxon>
        <taxon>asterids</taxon>
        <taxon>lamiids</taxon>
        <taxon>Solanales</taxon>
        <taxon>Convolvulaceae</taxon>
        <taxon>Cuscuteae</taxon>
        <taxon>Cuscuta</taxon>
        <taxon>Cuscuta subgen. Cuscuta</taxon>
    </lineage>
</organism>